<dbReference type="Pfam" id="PF00128">
    <property type="entry name" value="Alpha-amylase"/>
    <property type="match status" value="1"/>
</dbReference>
<dbReference type="InterPro" id="IPR031984">
    <property type="entry name" value="SLC3A2_N"/>
</dbReference>
<gene>
    <name evidence="6" type="ORF">LAZ67_12000314</name>
</gene>
<evidence type="ECO:0000256" key="3">
    <source>
        <dbReference type="SAM" id="MobiDB-lite"/>
    </source>
</evidence>
<dbReference type="EMBL" id="CP092874">
    <property type="protein sequence ID" value="UYV74623.1"/>
    <property type="molecule type" value="Genomic_DNA"/>
</dbReference>
<evidence type="ECO:0000313" key="6">
    <source>
        <dbReference type="EMBL" id="UYV74623.1"/>
    </source>
</evidence>
<dbReference type="Pfam" id="PF16028">
    <property type="entry name" value="SLC3A2_N"/>
    <property type="match status" value="1"/>
</dbReference>
<comment type="catalytic activity">
    <reaction evidence="1">
        <text>Hydrolysis of terminal, non-reducing (1-&gt;4)-linked alpha-D-glucose residues with release of alpha-D-glucose.</text>
        <dbReference type="EC" id="3.2.1.20"/>
    </reaction>
</comment>
<dbReference type="PANTHER" id="PTHR10357:SF179">
    <property type="entry name" value="NEUTRAL AND BASIC AMINO ACID TRANSPORT PROTEIN RBAT"/>
    <property type="match status" value="1"/>
</dbReference>
<evidence type="ECO:0000256" key="4">
    <source>
        <dbReference type="SAM" id="Phobius"/>
    </source>
</evidence>
<dbReference type="SMART" id="SM00642">
    <property type="entry name" value="Aamy"/>
    <property type="match status" value="1"/>
</dbReference>
<proteinExistence type="predicted"/>
<organism evidence="6 7">
    <name type="scientific">Cordylochernes scorpioides</name>
    <dbReference type="NCBI Taxonomy" id="51811"/>
    <lineage>
        <taxon>Eukaryota</taxon>
        <taxon>Metazoa</taxon>
        <taxon>Ecdysozoa</taxon>
        <taxon>Arthropoda</taxon>
        <taxon>Chelicerata</taxon>
        <taxon>Arachnida</taxon>
        <taxon>Pseudoscorpiones</taxon>
        <taxon>Cheliferoidea</taxon>
        <taxon>Chernetidae</taxon>
        <taxon>Cordylochernes</taxon>
    </lineage>
</organism>
<dbReference type="PANTHER" id="PTHR10357">
    <property type="entry name" value="ALPHA-AMYLASE FAMILY MEMBER"/>
    <property type="match status" value="1"/>
</dbReference>
<evidence type="ECO:0000313" key="7">
    <source>
        <dbReference type="Proteomes" id="UP001235939"/>
    </source>
</evidence>
<evidence type="ECO:0000256" key="1">
    <source>
        <dbReference type="ARBA" id="ARBA00001657"/>
    </source>
</evidence>
<feature type="region of interest" description="Disordered" evidence="3">
    <location>
        <begin position="1"/>
        <end position="37"/>
    </location>
</feature>
<name>A0ABY6L3Y2_9ARAC</name>
<feature type="transmembrane region" description="Helical" evidence="4">
    <location>
        <begin position="94"/>
        <end position="116"/>
    </location>
</feature>
<dbReference type="SUPFAM" id="SSF51445">
    <property type="entry name" value="(Trans)glycosidases"/>
    <property type="match status" value="1"/>
</dbReference>
<dbReference type="InterPro" id="IPR045857">
    <property type="entry name" value="O16G_dom_2"/>
</dbReference>
<dbReference type="Proteomes" id="UP001235939">
    <property type="component" value="Chromosome 12"/>
</dbReference>
<feature type="domain" description="Glycosyl hydrolase family 13 catalytic" evidence="5">
    <location>
        <begin position="136"/>
        <end position="522"/>
    </location>
</feature>
<dbReference type="Gene3D" id="3.20.20.80">
    <property type="entry name" value="Glycosidases"/>
    <property type="match status" value="1"/>
</dbReference>
<dbReference type="InterPro" id="IPR006047">
    <property type="entry name" value="GH13_cat_dom"/>
</dbReference>
<accession>A0ABY6L3Y2</accession>
<dbReference type="InterPro" id="IPR017853">
    <property type="entry name" value="GH"/>
</dbReference>
<keyword evidence="4" id="KW-0472">Membrane</keyword>
<dbReference type="EC" id="3.2.1.20" evidence="2"/>
<feature type="region of interest" description="Disordered" evidence="3">
    <location>
        <begin position="335"/>
        <end position="354"/>
    </location>
</feature>
<keyword evidence="7" id="KW-1185">Reference proteome</keyword>
<keyword evidence="4" id="KW-1133">Transmembrane helix</keyword>
<evidence type="ECO:0000256" key="2">
    <source>
        <dbReference type="ARBA" id="ARBA00012741"/>
    </source>
</evidence>
<sequence length="557" mass="62643">MGVEELDDYNKGSSPEKDEPCGDTADAYQDEESSVTEKLTAPSHTIKFIPSDYEAKNGDAKIDLGKSCKPQIGLGKEELMKYANDPFWVRLRMFLFVVFWVLWIAMLVGAVVIVILTPKCAPKPEPKWWQKSSIYHVYLKSYQDSNSDGEGDIQGLIKRQAYLSDLKVGALLISPIHPSGGVDGGYDVTDYKAVDDKMGTLEEFDQLIKTMNEKDIRVIMDFVPNHSSKSHRWFELSENRTEPYTDYYVWADNKGTDEQPEPPNNWISVVGGSAWKWSSKRKQFYLHQFSEEQPDLNLTNPLVKKELEEVLKFWLDHGVDGFRIDAISHLYEDEELRDEPRSDDTEAQPGVAGRTTTRALRSKIVLDQLRAECQHGCCRILVTEAMGDLNEVLAYYGNVTAPLAQIPLNLDMANLQGSLTAPQVLTMMDNWSNATGRDFWPNWVMGTHDGPRLASRLGSDLSAALRAMVVLARGTPILYYGDELGMTNLELPQGDSWDKLNLSRSSYRSPMQWDNSSQAGFTTGSPWLPVNPNYPAINVEVCIQTPLLCSDTADSNQ</sequence>
<keyword evidence="4" id="KW-0812">Transmembrane</keyword>
<reference evidence="6 7" key="1">
    <citation type="submission" date="2022-01" db="EMBL/GenBank/DDBJ databases">
        <title>A chromosomal length assembly of Cordylochernes scorpioides.</title>
        <authorList>
            <person name="Zeh D."/>
            <person name="Zeh J."/>
        </authorList>
    </citation>
    <scope>NUCLEOTIDE SEQUENCE [LARGE SCALE GENOMIC DNA]</scope>
    <source>
        <strain evidence="6">IN4F17</strain>
        <tissue evidence="6">Whole Body</tissue>
    </source>
</reference>
<protein>
    <recommendedName>
        <fullName evidence="2">alpha-glucosidase</fullName>
        <ecNumber evidence="2">3.2.1.20</ecNumber>
    </recommendedName>
</protein>
<evidence type="ECO:0000259" key="5">
    <source>
        <dbReference type="SMART" id="SM00642"/>
    </source>
</evidence>
<dbReference type="Gene3D" id="3.90.400.10">
    <property type="entry name" value="Oligo-1,6-glucosidase, Domain 2"/>
    <property type="match status" value="1"/>
</dbReference>
<feature type="compositionally biased region" description="Basic and acidic residues" evidence="3">
    <location>
        <begin position="8"/>
        <end position="20"/>
    </location>
</feature>